<protein>
    <submittedName>
        <fullName evidence="3">ComF family protein</fullName>
    </submittedName>
</protein>
<dbReference type="InterPro" id="IPR029057">
    <property type="entry name" value="PRTase-like"/>
</dbReference>
<dbReference type="OrthoDB" id="9793412at2"/>
<gene>
    <name evidence="3" type="ORF">EZJ58_3155</name>
</gene>
<dbReference type="AlphaFoldDB" id="A0A4R1NC93"/>
<dbReference type="Gene3D" id="3.40.50.2020">
    <property type="match status" value="1"/>
</dbReference>
<dbReference type="RefSeq" id="WP_132923740.1">
    <property type="nucleotide sequence ID" value="NZ_SJOI01000001.1"/>
</dbReference>
<organism evidence="3 4">
    <name type="scientific">Sodalis ligni</name>
    <dbReference type="NCBI Taxonomy" id="2697027"/>
    <lineage>
        <taxon>Bacteria</taxon>
        <taxon>Pseudomonadati</taxon>
        <taxon>Pseudomonadota</taxon>
        <taxon>Gammaproteobacteria</taxon>
        <taxon>Enterobacterales</taxon>
        <taxon>Bruguierivoracaceae</taxon>
        <taxon>Sodalis</taxon>
    </lineage>
</organism>
<feature type="domain" description="Phosphoribosyltransferase" evidence="2">
    <location>
        <begin position="184"/>
        <end position="226"/>
    </location>
</feature>
<accession>A0A4R1NC93</accession>
<evidence type="ECO:0000256" key="1">
    <source>
        <dbReference type="ARBA" id="ARBA00008007"/>
    </source>
</evidence>
<dbReference type="SUPFAM" id="SSF53271">
    <property type="entry name" value="PRTase-like"/>
    <property type="match status" value="1"/>
</dbReference>
<evidence type="ECO:0000313" key="3">
    <source>
        <dbReference type="EMBL" id="TCL05002.1"/>
    </source>
</evidence>
<dbReference type="NCBIfam" id="NF008616">
    <property type="entry name" value="PRK11595.1"/>
    <property type="match status" value="1"/>
</dbReference>
<dbReference type="InterPro" id="IPR000836">
    <property type="entry name" value="PRTase_dom"/>
</dbReference>
<dbReference type="EMBL" id="SJOI01000001">
    <property type="protein sequence ID" value="TCL05002.1"/>
    <property type="molecule type" value="Genomic_DNA"/>
</dbReference>
<evidence type="ECO:0000259" key="2">
    <source>
        <dbReference type="Pfam" id="PF00156"/>
    </source>
</evidence>
<evidence type="ECO:0000313" key="4">
    <source>
        <dbReference type="Proteomes" id="UP000294555"/>
    </source>
</evidence>
<name>A0A4R1NC93_9GAMM</name>
<proteinExistence type="inferred from homology"/>
<sequence>MLTIGALCWLCRQPLWFSHQGICRCCAVRLLDARDRCCPRCGLPAGNAGRPCGRCLLKAPPWEILLYVTDYQPPISQLIKRLKYHGGIGLARVLARLLLLRWQEAHREQQVFRPELILNVPLHAYRHWRRGYNQTHLLAHTLSRWLEVDYRADALVRIRAAPPQQTLHAGARRRNLRGAFDCCIDVAGKTVALVDDVVTTGSTVEELTRLLLSRRAKAVQVWCICRTL</sequence>
<dbReference type="PANTHER" id="PTHR47505:SF1">
    <property type="entry name" value="DNA UTILIZATION PROTEIN YHGH"/>
    <property type="match status" value="1"/>
</dbReference>
<reference evidence="3 4" key="1">
    <citation type="submission" date="2019-02" db="EMBL/GenBank/DDBJ databases">
        <title>Investigation of anaerobic lignin degradation for improved lignocellulosic biofuels.</title>
        <authorList>
            <person name="Deangelis K."/>
        </authorList>
    </citation>
    <scope>NUCLEOTIDE SEQUENCE [LARGE SCALE GENOMIC DNA]</scope>
    <source>
        <strain evidence="3 4">159R</strain>
    </source>
</reference>
<dbReference type="CDD" id="cd06223">
    <property type="entry name" value="PRTases_typeI"/>
    <property type="match status" value="1"/>
</dbReference>
<dbReference type="InterPro" id="IPR051910">
    <property type="entry name" value="ComF/GntX_DNA_util-trans"/>
</dbReference>
<comment type="caution">
    <text evidence="3">The sequence shown here is derived from an EMBL/GenBank/DDBJ whole genome shotgun (WGS) entry which is preliminary data.</text>
</comment>
<dbReference type="PANTHER" id="PTHR47505">
    <property type="entry name" value="DNA UTILIZATION PROTEIN YHGH"/>
    <property type="match status" value="1"/>
</dbReference>
<dbReference type="Proteomes" id="UP000294555">
    <property type="component" value="Unassembled WGS sequence"/>
</dbReference>
<dbReference type="Pfam" id="PF00156">
    <property type="entry name" value="Pribosyltran"/>
    <property type="match status" value="1"/>
</dbReference>
<comment type="similarity">
    <text evidence="1">Belongs to the ComF/GntX family.</text>
</comment>
<keyword evidence="4" id="KW-1185">Reference proteome</keyword>